<reference evidence="1" key="2">
    <citation type="submission" date="2020-09" db="EMBL/GenBank/DDBJ databases">
        <authorList>
            <person name="Sun Q."/>
            <person name="Zhou Y."/>
        </authorList>
    </citation>
    <scope>NUCLEOTIDE SEQUENCE</scope>
    <source>
        <strain evidence="1">CGMCC 1.12214</strain>
    </source>
</reference>
<organism evidence="1 2">
    <name type="scientific">Alsobacter metallidurans</name>
    <dbReference type="NCBI Taxonomy" id="340221"/>
    <lineage>
        <taxon>Bacteria</taxon>
        <taxon>Pseudomonadati</taxon>
        <taxon>Pseudomonadota</taxon>
        <taxon>Alphaproteobacteria</taxon>
        <taxon>Hyphomicrobiales</taxon>
        <taxon>Alsobacteraceae</taxon>
        <taxon>Alsobacter</taxon>
    </lineage>
</organism>
<dbReference type="RefSeq" id="WP_188517161.1">
    <property type="nucleotide sequence ID" value="NZ_BMES01000001.1"/>
</dbReference>
<keyword evidence="2" id="KW-1185">Reference proteome</keyword>
<dbReference type="AlphaFoldDB" id="A0A917I6D4"/>
<dbReference type="Proteomes" id="UP000603912">
    <property type="component" value="Unassembled WGS sequence"/>
</dbReference>
<gene>
    <name evidence="1" type="ORF">GCM10007036_16500</name>
</gene>
<dbReference type="EMBL" id="BMES01000001">
    <property type="protein sequence ID" value="GGH16096.1"/>
    <property type="molecule type" value="Genomic_DNA"/>
</dbReference>
<evidence type="ECO:0000313" key="2">
    <source>
        <dbReference type="Proteomes" id="UP000603912"/>
    </source>
</evidence>
<accession>A0A917I6D4</accession>
<comment type="caution">
    <text evidence="1">The sequence shown here is derived from an EMBL/GenBank/DDBJ whole genome shotgun (WGS) entry which is preliminary data.</text>
</comment>
<proteinExistence type="predicted"/>
<reference evidence="1" key="1">
    <citation type="journal article" date="2014" name="Int. J. Syst. Evol. Microbiol.">
        <title>Complete genome sequence of Corynebacterium casei LMG S-19264T (=DSM 44701T), isolated from a smear-ripened cheese.</title>
        <authorList>
            <consortium name="US DOE Joint Genome Institute (JGI-PGF)"/>
            <person name="Walter F."/>
            <person name="Albersmeier A."/>
            <person name="Kalinowski J."/>
            <person name="Ruckert C."/>
        </authorList>
    </citation>
    <scope>NUCLEOTIDE SEQUENCE</scope>
    <source>
        <strain evidence="1">CGMCC 1.12214</strain>
    </source>
</reference>
<name>A0A917I6D4_9HYPH</name>
<protein>
    <submittedName>
        <fullName evidence="1">Uncharacterized protein</fullName>
    </submittedName>
</protein>
<sequence>MLNSDARASYPDVEVLSVPEAAAIAGRSVSWVWTQRTFGRLRPAMLNGRQAVVAESLFILIADRARRRQKPALKLVVNN</sequence>
<evidence type="ECO:0000313" key="1">
    <source>
        <dbReference type="EMBL" id="GGH16096.1"/>
    </source>
</evidence>